<dbReference type="Proteomes" id="UP001174909">
    <property type="component" value="Unassembled WGS sequence"/>
</dbReference>
<dbReference type="AlphaFoldDB" id="A0AA35SWW0"/>
<organism evidence="1 2">
    <name type="scientific">Geodia barretti</name>
    <name type="common">Barrett's horny sponge</name>
    <dbReference type="NCBI Taxonomy" id="519541"/>
    <lineage>
        <taxon>Eukaryota</taxon>
        <taxon>Metazoa</taxon>
        <taxon>Porifera</taxon>
        <taxon>Demospongiae</taxon>
        <taxon>Heteroscleromorpha</taxon>
        <taxon>Tetractinellida</taxon>
        <taxon>Astrophorina</taxon>
        <taxon>Geodiidae</taxon>
        <taxon>Geodia</taxon>
    </lineage>
</organism>
<keyword evidence="2" id="KW-1185">Reference proteome</keyword>
<protein>
    <submittedName>
        <fullName evidence="1">Uncharacterized protein</fullName>
    </submittedName>
</protein>
<feature type="non-terminal residue" evidence="1">
    <location>
        <position position="39"/>
    </location>
</feature>
<accession>A0AA35SWW0</accession>
<name>A0AA35SWW0_GEOBA</name>
<sequence>MSTTNHWFINIKITYVRFARCTYVNITGRTYRYITHDMH</sequence>
<gene>
    <name evidence="1" type="ORF">GBAR_LOCUS20793</name>
</gene>
<comment type="caution">
    <text evidence="1">The sequence shown here is derived from an EMBL/GenBank/DDBJ whole genome shotgun (WGS) entry which is preliminary data.</text>
</comment>
<dbReference type="EMBL" id="CASHTH010002912">
    <property type="protein sequence ID" value="CAI8037169.1"/>
    <property type="molecule type" value="Genomic_DNA"/>
</dbReference>
<evidence type="ECO:0000313" key="1">
    <source>
        <dbReference type="EMBL" id="CAI8037169.1"/>
    </source>
</evidence>
<evidence type="ECO:0000313" key="2">
    <source>
        <dbReference type="Proteomes" id="UP001174909"/>
    </source>
</evidence>
<proteinExistence type="predicted"/>
<reference evidence="1" key="1">
    <citation type="submission" date="2023-03" db="EMBL/GenBank/DDBJ databases">
        <authorList>
            <person name="Steffen K."/>
            <person name="Cardenas P."/>
        </authorList>
    </citation>
    <scope>NUCLEOTIDE SEQUENCE</scope>
</reference>